<evidence type="ECO:0000313" key="2">
    <source>
        <dbReference type="EMBL" id="MFC6714680.1"/>
    </source>
</evidence>
<organism evidence="2 3">
    <name type="scientific">Branchiibius cervicis</name>
    <dbReference type="NCBI Taxonomy" id="908252"/>
    <lineage>
        <taxon>Bacteria</taxon>
        <taxon>Bacillati</taxon>
        <taxon>Actinomycetota</taxon>
        <taxon>Actinomycetes</taxon>
        <taxon>Micrococcales</taxon>
        <taxon>Dermacoccaceae</taxon>
        <taxon>Branchiibius</taxon>
    </lineage>
</organism>
<proteinExistence type="predicted"/>
<feature type="region of interest" description="Disordered" evidence="1">
    <location>
        <begin position="56"/>
        <end position="88"/>
    </location>
</feature>
<dbReference type="InterPro" id="IPR018561">
    <property type="entry name" value="AosR"/>
</dbReference>
<keyword evidence="3" id="KW-1185">Reference proteome</keyword>
<dbReference type="Proteomes" id="UP001596356">
    <property type="component" value="Unassembled WGS sequence"/>
</dbReference>
<protein>
    <submittedName>
        <fullName evidence="2">DUF2017 family protein</fullName>
    </submittedName>
</protein>
<feature type="compositionally biased region" description="Polar residues" evidence="1">
    <location>
        <begin position="78"/>
        <end position="88"/>
    </location>
</feature>
<gene>
    <name evidence="2" type="ORF">ACFQBT_12990</name>
</gene>
<dbReference type="Pfam" id="PF09438">
    <property type="entry name" value="DUF2017"/>
    <property type="match status" value="1"/>
</dbReference>
<dbReference type="RefSeq" id="WP_377823258.1">
    <property type="nucleotide sequence ID" value="NZ_JBHSWJ010000002.1"/>
</dbReference>
<name>A0ABW2AUX4_9MICO</name>
<reference evidence="3" key="1">
    <citation type="journal article" date="2019" name="Int. J. Syst. Evol. Microbiol.">
        <title>The Global Catalogue of Microorganisms (GCM) 10K type strain sequencing project: providing services to taxonomists for standard genome sequencing and annotation.</title>
        <authorList>
            <consortium name="The Broad Institute Genomics Platform"/>
            <consortium name="The Broad Institute Genome Sequencing Center for Infectious Disease"/>
            <person name="Wu L."/>
            <person name="Ma J."/>
        </authorList>
    </citation>
    <scope>NUCLEOTIDE SEQUENCE [LARGE SCALE GENOMIC DNA]</scope>
    <source>
        <strain evidence="3">NBRC 106593</strain>
    </source>
</reference>
<sequence length="88" mass="9312">MATAFQRKGSRIVGTLAPQEREVIVSLLGQVRELLGGDEVAPTGDPLTDLIGELEPTETPPTTTAILPWTGCCPVGTRTPTKRPSSAR</sequence>
<evidence type="ECO:0000313" key="3">
    <source>
        <dbReference type="Proteomes" id="UP001596356"/>
    </source>
</evidence>
<accession>A0ABW2AUX4</accession>
<comment type="caution">
    <text evidence="2">The sequence shown here is derived from an EMBL/GenBank/DDBJ whole genome shotgun (WGS) entry which is preliminary data.</text>
</comment>
<dbReference type="EMBL" id="JBHSWJ010000002">
    <property type="protein sequence ID" value="MFC6714680.1"/>
    <property type="molecule type" value="Genomic_DNA"/>
</dbReference>
<evidence type="ECO:0000256" key="1">
    <source>
        <dbReference type="SAM" id="MobiDB-lite"/>
    </source>
</evidence>